<feature type="coiled-coil region" evidence="1">
    <location>
        <begin position="94"/>
        <end position="128"/>
    </location>
</feature>
<dbReference type="EMBL" id="FNJW01000004">
    <property type="protein sequence ID" value="SDQ02685.1"/>
    <property type="molecule type" value="Genomic_DNA"/>
</dbReference>
<reference evidence="3" key="1">
    <citation type="submission" date="2016-10" db="EMBL/GenBank/DDBJ databases">
        <authorList>
            <person name="de Groot N.N."/>
        </authorList>
    </citation>
    <scope>NUCLEOTIDE SEQUENCE [LARGE SCALE GENOMIC DNA]</scope>
    <source>
        <strain evidence="3">MPL-11</strain>
    </source>
</reference>
<dbReference type="RefSeq" id="WP_089974511.1">
    <property type="nucleotide sequence ID" value="NZ_CP084920.1"/>
</dbReference>
<dbReference type="OrthoDB" id="2066274at2"/>
<evidence type="ECO:0000256" key="1">
    <source>
        <dbReference type="SAM" id="Coils"/>
    </source>
</evidence>
<keyword evidence="5" id="KW-1185">Reference proteome</keyword>
<organism evidence="3 5">
    <name type="scientific">Carnobacterium viridans</name>
    <dbReference type="NCBI Taxonomy" id="174587"/>
    <lineage>
        <taxon>Bacteria</taxon>
        <taxon>Bacillati</taxon>
        <taxon>Bacillota</taxon>
        <taxon>Bacilli</taxon>
        <taxon>Lactobacillales</taxon>
        <taxon>Carnobacteriaceae</taxon>
        <taxon>Carnobacterium</taxon>
    </lineage>
</organism>
<dbReference type="EMBL" id="FNJW01000004">
    <property type="protein sequence ID" value="SDQ02693.1"/>
    <property type="molecule type" value="Genomic_DNA"/>
</dbReference>
<dbReference type="AlphaFoldDB" id="A0A1H0XIM4"/>
<keyword evidence="1" id="KW-0175">Coiled coil</keyword>
<evidence type="ECO:0000313" key="2">
    <source>
        <dbReference type="EMBL" id="SDQ02677.1"/>
    </source>
</evidence>
<sequence length="171" mass="20009">MSKKTIKELAEEIGVSKTAISKKVTETQKKKWFTKIGNQFVISEEGQKVIKSMFISDKKNQSQTDKQTSFRNNENQVYDSYFYQEQLLAKDKQIDMLQKLLKEQQNLLDQQQRLTLQTNKQIEQLQLESNKKVEYDFTQTDQYVSNAATEDNTEPAQVKKGFFSRLFSKKG</sequence>
<evidence type="ECO:0008006" key="6">
    <source>
        <dbReference type="Google" id="ProtNLM"/>
    </source>
</evidence>
<accession>A0A1H0XIM4</accession>
<evidence type="ECO:0000313" key="4">
    <source>
        <dbReference type="EMBL" id="SDQ02693.1"/>
    </source>
</evidence>
<protein>
    <recommendedName>
        <fullName evidence="6">DUF536 domain-containing protein</fullName>
    </recommendedName>
</protein>
<gene>
    <name evidence="2" type="ORF">SAMN04487752_0203</name>
    <name evidence="3" type="ORF">SAMN04487752_0212</name>
    <name evidence="4" type="ORF">SAMN04487752_0220</name>
</gene>
<evidence type="ECO:0000313" key="3">
    <source>
        <dbReference type="EMBL" id="SDQ02685.1"/>
    </source>
</evidence>
<dbReference type="EMBL" id="FNJW01000004">
    <property type="protein sequence ID" value="SDQ02677.1"/>
    <property type="molecule type" value="Genomic_DNA"/>
</dbReference>
<name>A0A1H0XIM4_9LACT</name>
<proteinExistence type="predicted"/>
<evidence type="ECO:0000313" key="5">
    <source>
        <dbReference type="Proteomes" id="UP000199481"/>
    </source>
</evidence>
<dbReference type="Proteomes" id="UP000199481">
    <property type="component" value="Unassembled WGS sequence"/>
</dbReference>
<reference evidence="5" key="2">
    <citation type="submission" date="2016-10" db="EMBL/GenBank/DDBJ databases">
        <authorList>
            <person name="Varghese N."/>
            <person name="Submissions S."/>
        </authorList>
    </citation>
    <scope>NUCLEOTIDE SEQUENCE [LARGE SCALE GENOMIC DNA]</scope>
    <source>
        <strain evidence="5">MPL-11</strain>
    </source>
</reference>